<organism evidence="1 2">
    <name type="scientific">Halobacteriovorax vibrionivorans</name>
    <dbReference type="NCBI Taxonomy" id="2152716"/>
    <lineage>
        <taxon>Bacteria</taxon>
        <taxon>Pseudomonadati</taxon>
        <taxon>Bdellovibrionota</taxon>
        <taxon>Bacteriovoracia</taxon>
        <taxon>Bacteriovoracales</taxon>
        <taxon>Halobacteriovoraceae</taxon>
        <taxon>Halobacteriovorax</taxon>
    </lineage>
</organism>
<reference evidence="2" key="1">
    <citation type="journal article" date="2019" name="Int. J. Syst. Evol. Microbiol.">
        <title>Halobacteriovorax valvorus sp. nov., a novel prokaryotic predator isolated from coastal seawater of China.</title>
        <authorList>
            <person name="Chen M.-X."/>
        </authorList>
    </citation>
    <scope>NUCLEOTIDE SEQUENCE [LARGE SCALE GENOMIC DNA]</scope>
    <source>
        <strain evidence="2">BL9</strain>
    </source>
</reference>
<proteinExistence type="predicted"/>
<evidence type="ECO:0008006" key="3">
    <source>
        <dbReference type="Google" id="ProtNLM"/>
    </source>
</evidence>
<accession>A0ABY0IEZ0</accession>
<evidence type="ECO:0000313" key="2">
    <source>
        <dbReference type="Proteomes" id="UP000443582"/>
    </source>
</evidence>
<gene>
    <name evidence="1" type="ORF">DAY19_13885</name>
</gene>
<evidence type="ECO:0000313" key="1">
    <source>
        <dbReference type="EMBL" id="RZF21065.1"/>
    </source>
</evidence>
<dbReference type="PROSITE" id="PS51257">
    <property type="entry name" value="PROKAR_LIPOPROTEIN"/>
    <property type="match status" value="1"/>
</dbReference>
<dbReference type="EMBL" id="QDKL01000003">
    <property type="protein sequence ID" value="RZF21065.1"/>
    <property type="molecule type" value="Genomic_DNA"/>
</dbReference>
<sequence length="190" mass="22398">MRALIIIIPLLLISCNQKPSQQRLSEIARDFYEIPNFFKIQITALEVMSEVVDQDYSCFEYKVDINLKAKEDLLTLRPVRPFGNYRIRTTNGEKYIPITNTKKEVEKEMKYHENQIHKVSIIKKCIRMRGKKCVRYRRVRASRAHKEKIIGRKIASTKKLFPFAINKDQNTVVKELPLVVCQNGLTQKWE</sequence>
<comment type="caution">
    <text evidence="1">The sequence shown here is derived from an EMBL/GenBank/DDBJ whole genome shotgun (WGS) entry which is preliminary data.</text>
</comment>
<dbReference type="Proteomes" id="UP000443582">
    <property type="component" value="Unassembled WGS sequence"/>
</dbReference>
<keyword evidence="2" id="KW-1185">Reference proteome</keyword>
<name>A0ABY0IEZ0_9BACT</name>
<dbReference type="RefSeq" id="WP_115363500.1">
    <property type="nucleotide sequence ID" value="NZ_QDKL01000003.1"/>
</dbReference>
<protein>
    <recommendedName>
        <fullName evidence="3">Lipoprotein</fullName>
    </recommendedName>
</protein>